<feature type="compositionally biased region" description="Basic residues" evidence="6">
    <location>
        <begin position="302"/>
        <end position="314"/>
    </location>
</feature>
<dbReference type="InterPro" id="IPR006612">
    <property type="entry name" value="THAP_Znf"/>
</dbReference>
<sequence length="910" mass="101503">MPVICAAIGCNNKFVKGSEIRFYRFPLSKPQLASKWVQSLGMKNFIPTANTCLCSEHFRTDCFRDYNGKQFLREDAVPTIFTQGQDSSKIELRKRGVVPKETNVANQTGTQAERDRAKEGASLRREKRGGMRVTKKIRLTTEEDLDMELASSESNSEWDSDREDMFSNSQDDPLDLSTGDSDSDWEPGTKPGKHPTPSPTKSSTHKRQRSSSAASSTASSDLDIELATSDTDSEDSEYDSETEEMFANGHDNVLDRSNEDSGSDWEPDTQPDKHPAPSPADPLTIPSGLVDAASSTPTTGHSHSHAARGRRGRTPRASGSRPAPHTGDQQWHTVDDPDVLPDPLVFMPVRPPGPQQATRVARSPLQFFKLFFTEAALKTLLANTNANGAKQQEGKKGVWRDLTINDMFSFIAMVIYMGLLRCSALVDYWRGSRLYSLPFPSSVISRNKFLSICCALHLSDITADEENNAKKGTPGYDRLGKIKPLYEDIVKACKSHFQPGQHISIDERTITSKARLSLKQHVRNKQGYKLFVLADSDCGYTWNFFVHQGRSSGSGKGPGYESVMSLMDFKCLGTGYHLYVDNFYTSSQLFKDLLKKGIGACGTIHANRVGFPPAFPRGTPRGTIQWIRNGKVLFVKWMDTQEVVVCSTIHKAFNGDAVRRRVKTAGKWVQTDVPIPVAVKDYNQHMGEVYRSDALTGYYNVIHKTKTWYRTFFFHFVDIAVVNAHILYQQCYRDPAMTQKEFRQALVEELADLGSESQSLASKKKFPFPSDQTASHKLRYFAEGLDVPRRAASTTGRRNCVLCHRKTPVGCVSCNVPLCFVGGRGGRGGKQPSDRQAVGAKSRVYDSKGRLLSNNKDMCDCLDVDCMGCFYPCPDCGSRKCGVECRCDRKWLYEQVEVEGGEIIRNKFAI</sequence>
<dbReference type="SMART" id="SM00692">
    <property type="entry name" value="DM3"/>
    <property type="match status" value="1"/>
</dbReference>
<evidence type="ECO:0000256" key="4">
    <source>
        <dbReference type="ARBA" id="ARBA00023125"/>
    </source>
</evidence>
<comment type="caution">
    <text evidence="8">The sequence shown here is derived from an EMBL/GenBank/DDBJ whole genome shotgun (WGS) entry which is preliminary data.</text>
</comment>
<feature type="compositionally biased region" description="Basic and acidic residues" evidence="6">
    <location>
        <begin position="112"/>
        <end position="124"/>
    </location>
</feature>
<proteinExistence type="predicted"/>
<dbReference type="PROSITE" id="PS50950">
    <property type="entry name" value="ZF_THAP"/>
    <property type="match status" value="1"/>
</dbReference>
<accession>A0A484DNP3</accession>
<dbReference type="InterPro" id="IPR029264">
    <property type="entry name" value="ARF7EP_C"/>
</dbReference>
<evidence type="ECO:0000256" key="5">
    <source>
        <dbReference type="PROSITE-ProRule" id="PRU00309"/>
    </source>
</evidence>
<reference evidence="8 9" key="1">
    <citation type="submission" date="2019-01" db="EMBL/GenBank/DDBJ databases">
        <title>A chromosome-scale genome assembly of the yellow perch, Perca flavescens.</title>
        <authorList>
            <person name="Feron R."/>
            <person name="Morvezen R."/>
            <person name="Bestin A."/>
            <person name="Haffray P."/>
            <person name="Klopp C."/>
            <person name="Zahm M."/>
            <person name="Cabau C."/>
            <person name="Roques C."/>
            <person name="Donnadieu C."/>
            <person name="Bouchez O."/>
            <person name="Christie M."/>
            <person name="Larson W."/>
            <person name="Guiguen Y."/>
        </authorList>
    </citation>
    <scope>NUCLEOTIDE SEQUENCE [LARGE SCALE GENOMIC DNA]</scope>
    <source>
        <strain evidence="8">YP-PL-M2</strain>
        <tissue evidence="8">Blood</tissue>
    </source>
</reference>
<keyword evidence="3" id="KW-0862">Zinc</keyword>
<dbReference type="Pfam" id="PF05485">
    <property type="entry name" value="THAP"/>
    <property type="match status" value="1"/>
</dbReference>
<feature type="region of interest" description="Disordered" evidence="6">
    <location>
        <begin position="95"/>
        <end position="337"/>
    </location>
</feature>
<evidence type="ECO:0000313" key="9">
    <source>
        <dbReference type="Proteomes" id="UP000295070"/>
    </source>
</evidence>
<dbReference type="AlphaFoldDB" id="A0A484DNP3"/>
<evidence type="ECO:0000259" key="7">
    <source>
        <dbReference type="PROSITE" id="PS50950"/>
    </source>
</evidence>
<evidence type="ECO:0000256" key="3">
    <source>
        <dbReference type="ARBA" id="ARBA00022833"/>
    </source>
</evidence>
<dbReference type="EMBL" id="SCKG01000001">
    <property type="protein sequence ID" value="TDH16805.1"/>
    <property type="molecule type" value="Genomic_DNA"/>
</dbReference>
<dbReference type="InterPro" id="IPR029526">
    <property type="entry name" value="PGBD"/>
</dbReference>
<dbReference type="Pfam" id="PF14949">
    <property type="entry name" value="ARF7EP_C"/>
    <property type="match status" value="1"/>
</dbReference>
<organism evidence="8 9">
    <name type="scientific">Perca flavescens</name>
    <name type="common">American yellow perch</name>
    <name type="synonym">Morone flavescens</name>
    <dbReference type="NCBI Taxonomy" id="8167"/>
    <lineage>
        <taxon>Eukaryota</taxon>
        <taxon>Metazoa</taxon>
        <taxon>Chordata</taxon>
        <taxon>Craniata</taxon>
        <taxon>Vertebrata</taxon>
        <taxon>Euteleostomi</taxon>
        <taxon>Actinopterygii</taxon>
        <taxon>Neopterygii</taxon>
        <taxon>Teleostei</taxon>
        <taxon>Neoteleostei</taxon>
        <taxon>Acanthomorphata</taxon>
        <taxon>Eupercaria</taxon>
        <taxon>Perciformes</taxon>
        <taxon>Percoidei</taxon>
        <taxon>Percidae</taxon>
        <taxon>Percinae</taxon>
        <taxon>Perca</taxon>
    </lineage>
</organism>
<dbReference type="Proteomes" id="UP000295070">
    <property type="component" value="Chromosome 1"/>
</dbReference>
<dbReference type="PANTHER" id="PTHR46599:SF3">
    <property type="entry name" value="PIGGYBAC TRANSPOSABLE ELEMENT-DERIVED PROTEIN 4"/>
    <property type="match status" value="1"/>
</dbReference>
<evidence type="ECO:0000256" key="2">
    <source>
        <dbReference type="ARBA" id="ARBA00022771"/>
    </source>
</evidence>
<dbReference type="SMART" id="SM00980">
    <property type="entry name" value="THAP"/>
    <property type="match status" value="1"/>
</dbReference>
<gene>
    <name evidence="8" type="ORF">EPR50_G00001860</name>
</gene>
<dbReference type="STRING" id="8167.A0A484DNP3"/>
<dbReference type="Pfam" id="PF13843">
    <property type="entry name" value="DDE_Tnp_1_7"/>
    <property type="match status" value="1"/>
</dbReference>
<protein>
    <recommendedName>
        <fullName evidence="7">THAP-type domain-containing protein</fullName>
    </recommendedName>
</protein>
<feature type="domain" description="THAP-type" evidence="7">
    <location>
        <begin position="1"/>
        <end position="81"/>
    </location>
</feature>
<evidence type="ECO:0000256" key="6">
    <source>
        <dbReference type="SAM" id="MobiDB-lite"/>
    </source>
</evidence>
<keyword evidence="1" id="KW-0479">Metal-binding</keyword>
<name>A0A484DNP3_PERFV</name>
<dbReference type="GO" id="GO:0003677">
    <property type="term" value="F:DNA binding"/>
    <property type="evidence" value="ECO:0007669"/>
    <property type="project" value="UniProtKB-UniRule"/>
</dbReference>
<feature type="compositionally biased region" description="Acidic residues" evidence="6">
    <location>
        <begin position="231"/>
        <end position="244"/>
    </location>
</feature>
<dbReference type="GO" id="GO:0008270">
    <property type="term" value="F:zinc ion binding"/>
    <property type="evidence" value="ECO:0007669"/>
    <property type="project" value="UniProtKB-KW"/>
</dbReference>
<dbReference type="PANTHER" id="PTHR46599">
    <property type="entry name" value="PIGGYBAC TRANSPOSABLE ELEMENT-DERIVED PROTEIN 4"/>
    <property type="match status" value="1"/>
</dbReference>
<evidence type="ECO:0000256" key="1">
    <source>
        <dbReference type="ARBA" id="ARBA00022723"/>
    </source>
</evidence>
<keyword evidence="4 5" id="KW-0238">DNA-binding</keyword>
<feature type="compositionally biased region" description="Low complexity" evidence="6">
    <location>
        <begin position="210"/>
        <end position="220"/>
    </location>
</feature>
<keyword evidence="9" id="KW-1185">Reference proteome</keyword>
<dbReference type="SUPFAM" id="SSF57716">
    <property type="entry name" value="Glucocorticoid receptor-like (DNA-binding domain)"/>
    <property type="match status" value="1"/>
</dbReference>
<keyword evidence="2 5" id="KW-0863">Zinc-finger</keyword>
<feature type="compositionally biased region" description="Low complexity" evidence="6">
    <location>
        <begin position="292"/>
        <end position="301"/>
    </location>
</feature>
<evidence type="ECO:0000313" key="8">
    <source>
        <dbReference type="EMBL" id="TDH16805.1"/>
    </source>
</evidence>